<protein>
    <submittedName>
        <fullName evidence="2">Uncharacterized protein</fullName>
    </submittedName>
</protein>
<reference evidence="2 3" key="1">
    <citation type="journal article" date="2016" name="Nat. Commun.">
        <title>Thousands of microbial genomes shed light on interconnected biogeochemical processes in an aquifer system.</title>
        <authorList>
            <person name="Anantharaman K."/>
            <person name="Brown C.T."/>
            <person name="Hug L.A."/>
            <person name="Sharon I."/>
            <person name="Castelle C.J."/>
            <person name="Probst A.J."/>
            <person name="Thomas B.C."/>
            <person name="Singh A."/>
            <person name="Wilkins M.J."/>
            <person name="Karaoz U."/>
            <person name="Brodie E.L."/>
            <person name="Williams K.H."/>
            <person name="Hubbard S.S."/>
            <person name="Banfield J.F."/>
        </authorList>
    </citation>
    <scope>NUCLEOTIDE SEQUENCE [LARGE SCALE GENOMIC DNA]</scope>
</reference>
<sequence length="148" mass="17063">MQHLLALIISLACISSTFATTVVPEPQIPNEIQANHSRLICADRIGNKFEIAQYAGEMHIGGVKTKVFMRTTSWNGRKIEQREETWTDTNRSTWSRSVRNSKRGNWLRYGDSEHKEAHEQFLAEIHTTDKEYQSLYKSCVEAHTIRAQ</sequence>
<dbReference type="AlphaFoldDB" id="A0A1G2CWU4"/>
<feature type="chain" id="PRO_5009582424" evidence="1">
    <location>
        <begin position="20"/>
        <end position="148"/>
    </location>
</feature>
<dbReference type="Proteomes" id="UP000177122">
    <property type="component" value="Unassembled WGS sequence"/>
</dbReference>
<feature type="signal peptide" evidence="1">
    <location>
        <begin position="1"/>
        <end position="19"/>
    </location>
</feature>
<evidence type="ECO:0000256" key="1">
    <source>
        <dbReference type="SAM" id="SignalP"/>
    </source>
</evidence>
<gene>
    <name evidence="2" type="ORF">A2845_03690</name>
</gene>
<evidence type="ECO:0000313" key="2">
    <source>
        <dbReference type="EMBL" id="OGZ05879.1"/>
    </source>
</evidence>
<evidence type="ECO:0000313" key="3">
    <source>
        <dbReference type="Proteomes" id="UP000177122"/>
    </source>
</evidence>
<dbReference type="EMBL" id="MHLI01000006">
    <property type="protein sequence ID" value="OGZ05879.1"/>
    <property type="molecule type" value="Genomic_DNA"/>
</dbReference>
<organism evidence="2 3">
    <name type="scientific">Candidatus Lloydbacteria bacterium RIFCSPHIGHO2_01_FULL_49_22</name>
    <dbReference type="NCBI Taxonomy" id="1798658"/>
    <lineage>
        <taxon>Bacteria</taxon>
        <taxon>Candidatus Lloydiibacteriota</taxon>
    </lineage>
</organism>
<keyword evidence="1" id="KW-0732">Signal</keyword>
<name>A0A1G2CWU4_9BACT</name>
<comment type="caution">
    <text evidence="2">The sequence shown here is derived from an EMBL/GenBank/DDBJ whole genome shotgun (WGS) entry which is preliminary data.</text>
</comment>
<accession>A0A1G2CWU4</accession>
<proteinExistence type="predicted"/>